<name>A0A7W9BB09_9SPHN</name>
<feature type="region of interest" description="Disordered" evidence="1">
    <location>
        <begin position="1"/>
        <end position="62"/>
    </location>
</feature>
<protein>
    <submittedName>
        <fullName evidence="2">ElaB/YqjD/DUF883 family membrane-anchored ribosome-binding protein</fullName>
    </submittedName>
</protein>
<organism evidence="2 3">
    <name type="scientific">Sphingomonas aerophila</name>
    <dbReference type="NCBI Taxonomy" id="1344948"/>
    <lineage>
        <taxon>Bacteria</taxon>
        <taxon>Pseudomonadati</taxon>
        <taxon>Pseudomonadota</taxon>
        <taxon>Alphaproteobacteria</taxon>
        <taxon>Sphingomonadales</taxon>
        <taxon>Sphingomonadaceae</taxon>
        <taxon>Sphingomonas</taxon>
    </lineage>
</organism>
<sequence>MADNDAKPMTDADIDTPPATTEFAPAEPLKDAGVEFEAADSGTQGSTSSQGGAGEGTATKATQAIKEGATKLQGQATDKLRAYAQDGQSRAGGALDQLAQLLNDAAHQVDNKLGAQYGDYARQAAGTVSGFSDTVKAKDVDELFEEARGFVRKSRGVAIGAAAALGFVVARLVQSGLDAERGRTASNDEV</sequence>
<feature type="compositionally biased region" description="Low complexity" evidence="1">
    <location>
        <begin position="15"/>
        <end position="27"/>
    </location>
</feature>
<proteinExistence type="predicted"/>
<dbReference type="AlphaFoldDB" id="A0A7W9BB09"/>
<feature type="compositionally biased region" description="Basic and acidic residues" evidence="1">
    <location>
        <begin position="1"/>
        <end position="10"/>
    </location>
</feature>
<feature type="compositionally biased region" description="Low complexity" evidence="1">
    <location>
        <begin position="39"/>
        <end position="62"/>
    </location>
</feature>
<gene>
    <name evidence="2" type="ORF">FHS94_000742</name>
</gene>
<comment type="caution">
    <text evidence="2">The sequence shown here is derived from an EMBL/GenBank/DDBJ whole genome shotgun (WGS) entry which is preliminary data.</text>
</comment>
<evidence type="ECO:0000313" key="3">
    <source>
        <dbReference type="Proteomes" id="UP000546200"/>
    </source>
</evidence>
<dbReference type="Proteomes" id="UP000546200">
    <property type="component" value="Unassembled WGS sequence"/>
</dbReference>
<keyword evidence="3" id="KW-1185">Reference proteome</keyword>
<dbReference type="RefSeq" id="WP_184054768.1">
    <property type="nucleotide sequence ID" value="NZ_JACIJK010000002.1"/>
</dbReference>
<reference evidence="2 3" key="1">
    <citation type="submission" date="2020-08" db="EMBL/GenBank/DDBJ databases">
        <title>Genomic Encyclopedia of Type Strains, Phase IV (KMG-IV): sequencing the most valuable type-strain genomes for metagenomic binning, comparative biology and taxonomic classification.</title>
        <authorList>
            <person name="Goeker M."/>
        </authorList>
    </citation>
    <scope>NUCLEOTIDE SEQUENCE [LARGE SCALE GENOMIC DNA]</scope>
    <source>
        <strain evidence="2 3">DSM 100044</strain>
    </source>
</reference>
<evidence type="ECO:0000256" key="1">
    <source>
        <dbReference type="SAM" id="MobiDB-lite"/>
    </source>
</evidence>
<accession>A0A7W9BB09</accession>
<evidence type="ECO:0000313" key="2">
    <source>
        <dbReference type="EMBL" id="MBB5713919.1"/>
    </source>
</evidence>
<dbReference type="EMBL" id="JACIJK010000002">
    <property type="protein sequence ID" value="MBB5713919.1"/>
    <property type="molecule type" value="Genomic_DNA"/>
</dbReference>